<feature type="transmembrane region" description="Helical" evidence="13">
    <location>
        <begin position="302"/>
        <end position="322"/>
    </location>
</feature>
<dbReference type="PANTHER" id="PTHR47685:SF1">
    <property type="entry name" value="MAGNESIUM TRANSPORT PROTEIN CORA"/>
    <property type="match status" value="1"/>
</dbReference>
<keyword evidence="6" id="KW-0997">Cell inner membrane</keyword>
<dbReference type="InterPro" id="IPR045861">
    <property type="entry name" value="CorA_cytoplasmic_dom"/>
</dbReference>
<evidence type="ECO:0000256" key="12">
    <source>
        <dbReference type="ARBA" id="ARBA00034269"/>
    </source>
</evidence>
<keyword evidence="9 13" id="KW-1133">Transmembrane helix</keyword>
<dbReference type="GO" id="GO:0005886">
    <property type="term" value="C:plasma membrane"/>
    <property type="evidence" value="ECO:0007669"/>
    <property type="project" value="UniProtKB-SubCell"/>
</dbReference>
<sequence>MLTIHAAAESGLHPIPDAESLSSLPDNAVWLDLYHPSPEEEAQVEAWLGIDVPSREEMREIEISSRLYEEDGALFMTVLALYNADQKYAGTTDVTFILKDRYLITVRHADPRPFSLFLQRAPKLGPACRNGEFVLLGLIEAFIDRIADVLEHAGLDTEQIAVETFERSETRKKPMTTEDFKVVVGRIGLAGDLTSKARESLVTISRVLVYLTSGAGEIRLSKDVKTHIKTALRDANQLSDHASYLANKTVFLLDATMGLINIEQTNIIKIFSVAAAAMMPPTLIASIYGMNFSFMPELHEKWGYPAVLVLMVLSALAPFLYFKRKGWL</sequence>
<evidence type="ECO:0000256" key="10">
    <source>
        <dbReference type="ARBA" id="ARBA00023065"/>
    </source>
</evidence>
<dbReference type="Gene3D" id="3.30.460.20">
    <property type="entry name" value="CorA soluble domain-like"/>
    <property type="match status" value="1"/>
</dbReference>
<comment type="caution">
    <text evidence="14">The sequence shown here is derived from an EMBL/GenBank/DDBJ whole genome shotgun (WGS) entry which is preliminary data.</text>
</comment>
<dbReference type="GO" id="GO:0015087">
    <property type="term" value="F:cobalt ion transmembrane transporter activity"/>
    <property type="evidence" value="ECO:0007669"/>
    <property type="project" value="UniProtKB-UniRule"/>
</dbReference>
<evidence type="ECO:0000256" key="13">
    <source>
        <dbReference type="RuleBase" id="RU362010"/>
    </source>
</evidence>
<keyword evidence="10 13" id="KW-0406">Ion transport</keyword>
<accession>A0AAW9RSV7</accession>
<dbReference type="Proteomes" id="UP001378188">
    <property type="component" value="Unassembled WGS sequence"/>
</dbReference>
<dbReference type="CDD" id="cd12837">
    <property type="entry name" value="EcCorA-like_u1"/>
    <property type="match status" value="1"/>
</dbReference>
<dbReference type="AlphaFoldDB" id="A0AAW9RSV7"/>
<comment type="function">
    <text evidence="13">Mediates influx of magnesium ions.</text>
</comment>
<dbReference type="SUPFAM" id="SSF143865">
    <property type="entry name" value="CorA soluble domain-like"/>
    <property type="match status" value="1"/>
</dbReference>
<dbReference type="SUPFAM" id="SSF144083">
    <property type="entry name" value="Magnesium transport protein CorA, transmembrane region"/>
    <property type="match status" value="1"/>
</dbReference>
<dbReference type="NCBIfam" id="TIGR00383">
    <property type="entry name" value="corA"/>
    <property type="match status" value="1"/>
</dbReference>
<dbReference type="InterPro" id="IPR002523">
    <property type="entry name" value="MgTranspt_CorA/ZnTranspt_ZntB"/>
</dbReference>
<comment type="similarity">
    <text evidence="2 13">Belongs to the CorA metal ion transporter (MIT) (TC 1.A.35) family.</text>
</comment>
<evidence type="ECO:0000313" key="14">
    <source>
        <dbReference type="EMBL" id="MEJ8571370.1"/>
    </source>
</evidence>
<proteinExistence type="inferred from homology"/>
<organism evidence="14 15">
    <name type="scientific">Microbaculum marinum</name>
    <dbReference type="NCBI Taxonomy" id="1764581"/>
    <lineage>
        <taxon>Bacteria</taxon>
        <taxon>Pseudomonadati</taxon>
        <taxon>Pseudomonadota</taxon>
        <taxon>Alphaproteobacteria</taxon>
        <taxon>Hyphomicrobiales</taxon>
        <taxon>Tepidamorphaceae</taxon>
        <taxon>Microbaculum</taxon>
    </lineage>
</organism>
<keyword evidence="7 13" id="KW-0812">Transmembrane</keyword>
<reference evidence="14 15" key="1">
    <citation type="submission" date="2024-02" db="EMBL/GenBank/DDBJ databases">
        <title>Genome analysis and characterization of Microbaculum marinisediminis sp. nov., isolated from marine sediment.</title>
        <authorList>
            <person name="Du Z.-J."/>
            <person name="Ye Y.-Q."/>
            <person name="Zhang Z.-R."/>
            <person name="Yuan S.-M."/>
            <person name="Zhang X.-Y."/>
        </authorList>
    </citation>
    <scope>NUCLEOTIDE SEQUENCE [LARGE SCALE GENOMIC DNA]</scope>
    <source>
        <strain evidence="14 15">SDUM1044001</strain>
    </source>
</reference>
<dbReference type="EMBL" id="JAZHOF010000003">
    <property type="protein sequence ID" value="MEJ8571370.1"/>
    <property type="molecule type" value="Genomic_DNA"/>
</dbReference>
<keyword evidence="8 13" id="KW-0460">Magnesium</keyword>
<evidence type="ECO:0000256" key="8">
    <source>
        <dbReference type="ARBA" id="ARBA00022842"/>
    </source>
</evidence>
<comment type="subcellular location">
    <subcellularLocation>
        <location evidence="1">Cell inner membrane</location>
        <topology evidence="1">Multi-pass membrane protein</topology>
    </subcellularLocation>
    <subcellularLocation>
        <location evidence="13">Membrane</location>
        <topology evidence="13">Multi-pass membrane protein</topology>
    </subcellularLocation>
</comment>
<evidence type="ECO:0000256" key="3">
    <source>
        <dbReference type="ARBA" id="ARBA00019439"/>
    </source>
</evidence>
<evidence type="ECO:0000256" key="5">
    <source>
        <dbReference type="ARBA" id="ARBA00022475"/>
    </source>
</evidence>
<evidence type="ECO:0000256" key="4">
    <source>
        <dbReference type="ARBA" id="ARBA00022448"/>
    </source>
</evidence>
<gene>
    <name evidence="13 14" type="primary">corA</name>
    <name evidence="14" type="ORF">V3328_07800</name>
</gene>
<feature type="transmembrane region" description="Helical" evidence="13">
    <location>
        <begin position="267"/>
        <end position="290"/>
    </location>
</feature>
<keyword evidence="5 13" id="KW-1003">Cell membrane</keyword>
<evidence type="ECO:0000256" key="7">
    <source>
        <dbReference type="ARBA" id="ARBA00022692"/>
    </source>
</evidence>
<evidence type="ECO:0000256" key="6">
    <source>
        <dbReference type="ARBA" id="ARBA00022519"/>
    </source>
</evidence>
<dbReference type="InterPro" id="IPR045863">
    <property type="entry name" value="CorA_TM1_TM2"/>
</dbReference>
<evidence type="ECO:0000313" key="15">
    <source>
        <dbReference type="Proteomes" id="UP001378188"/>
    </source>
</evidence>
<evidence type="ECO:0000256" key="1">
    <source>
        <dbReference type="ARBA" id="ARBA00004429"/>
    </source>
</evidence>
<evidence type="ECO:0000256" key="2">
    <source>
        <dbReference type="ARBA" id="ARBA00009765"/>
    </source>
</evidence>
<dbReference type="Pfam" id="PF01544">
    <property type="entry name" value="CorA"/>
    <property type="match status" value="1"/>
</dbReference>
<dbReference type="GO" id="GO:0015099">
    <property type="term" value="F:nickel cation transmembrane transporter activity"/>
    <property type="evidence" value="ECO:0007669"/>
    <property type="project" value="TreeGrafter"/>
</dbReference>
<evidence type="ECO:0000256" key="11">
    <source>
        <dbReference type="ARBA" id="ARBA00023136"/>
    </source>
</evidence>
<protein>
    <recommendedName>
        <fullName evidence="3 13">Magnesium transport protein CorA</fullName>
    </recommendedName>
</protein>
<evidence type="ECO:0000256" key="9">
    <source>
        <dbReference type="ARBA" id="ARBA00022989"/>
    </source>
</evidence>
<dbReference type="Gene3D" id="1.20.58.340">
    <property type="entry name" value="Magnesium transport protein CorA, transmembrane region"/>
    <property type="match status" value="1"/>
</dbReference>
<name>A0AAW9RSV7_9HYPH</name>
<dbReference type="FunFam" id="1.20.58.340:FF:000001">
    <property type="entry name" value="Magnesium transport protein CorA"/>
    <property type="match status" value="1"/>
</dbReference>
<keyword evidence="11 13" id="KW-0472">Membrane</keyword>
<dbReference type="GO" id="GO:0015095">
    <property type="term" value="F:magnesium ion transmembrane transporter activity"/>
    <property type="evidence" value="ECO:0007669"/>
    <property type="project" value="UniProtKB-UniRule"/>
</dbReference>
<keyword evidence="15" id="KW-1185">Reference proteome</keyword>
<dbReference type="InterPro" id="IPR050829">
    <property type="entry name" value="CorA_MIT"/>
</dbReference>
<dbReference type="InterPro" id="IPR004488">
    <property type="entry name" value="Mg/Co-transport_prot_CorA"/>
</dbReference>
<comment type="catalytic activity">
    <reaction evidence="12">
        <text>Mg(2+)(in) = Mg(2+)(out)</text>
        <dbReference type="Rhea" id="RHEA:29827"/>
        <dbReference type="ChEBI" id="CHEBI:18420"/>
    </reaction>
</comment>
<dbReference type="PANTHER" id="PTHR47685">
    <property type="entry name" value="MAGNESIUM TRANSPORT PROTEIN CORA"/>
    <property type="match status" value="1"/>
</dbReference>
<keyword evidence="4 13" id="KW-0813">Transport</keyword>
<dbReference type="RefSeq" id="WP_340329072.1">
    <property type="nucleotide sequence ID" value="NZ_JAZHOF010000003.1"/>
</dbReference>